<evidence type="ECO:0000256" key="1">
    <source>
        <dbReference type="ARBA" id="ARBA00003365"/>
    </source>
</evidence>
<accession>A0A6J6IRW7</accession>
<dbReference type="PANTHER" id="PTHR43406">
    <property type="entry name" value="TRYPTOPHAN SYNTHASE, ALPHA CHAIN"/>
    <property type="match status" value="1"/>
</dbReference>
<comment type="catalytic activity">
    <reaction evidence="9">
        <text>(1S,2R)-1-C-(indol-3-yl)glycerol 3-phosphate + L-serine = D-glyceraldehyde 3-phosphate + L-tryptophan + H2O</text>
        <dbReference type="Rhea" id="RHEA:10532"/>
        <dbReference type="ChEBI" id="CHEBI:15377"/>
        <dbReference type="ChEBI" id="CHEBI:33384"/>
        <dbReference type="ChEBI" id="CHEBI:57912"/>
        <dbReference type="ChEBI" id="CHEBI:58866"/>
        <dbReference type="ChEBI" id="CHEBI:59776"/>
        <dbReference type="EC" id="4.2.1.20"/>
    </reaction>
</comment>
<organism evidence="10">
    <name type="scientific">freshwater metagenome</name>
    <dbReference type="NCBI Taxonomy" id="449393"/>
    <lineage>
        <taxon>unclassified sequences</taxon>
        <taxon>metagenomes</taxon>
        <taxon>ecological metagenomes</taxon>
    </lineage>
</organism>
<keyword evidence="5" id="KW-0028">Amino-acid biosynthesis</keyword>
<dbReference type="InterPro" id="IPR018204">
    <property type="entry name" value="Trp_synthase_alpha_AS"/>
</dbReference>
<dbReference type="NCBIfam" id="TIGR00262">
    <property type="entry name" value="trpA"/>
    <property type="match status" value="1"/>
</dbReference>
<reference evidence="10" key="1">
    <citation type="submission" date="2020-05" db="EMBL/GenBank/DDBJ databases">
        <authorList>
            <person name="Chiriac C."/>
            <person name="Salcher M."/>
            <person name="Ghai R."/>
            <person name="Kavagutti S V."/>
        </authorList>
    </citation>
    <scope>NUCLEOTIDE SEQUENCE</scope>
</reference>
<dbReference type="InterPro" id="IPR013785">
    <property type="entry name" value="Aldolase_TIM"/>
</dbReference>
<comment type="subunit">
    <text evidence="3">Tetramer of two alpha and two beta chains.</text>
</comment>
<evidence type="ECO:0000256" key="5">
    <source>
        <dbReference type="ARBA" id="ARBA00022605"/>
    </source>
</evidence>
<sequence length="260" mass="27530">MSTTEQILRANREGGGSLIGYFPLGYPTLAESVEAAVAMCESGVDVLELGIPYSDPVMDGIVIQEATELALANGFKLKDTFEAIRSVTSRVDAPVLVMTYWNPVMQFGEERFAQELADSGAAGAITPDLIPDEAESWIEATDSLGLDRVFLATPTSTDVRTQRACASSKGFVYAVSTMGITGARDDLDQNAKKVVAQVRSQSSDSMTAVGIGVSTASQVRDINKYADGAIVGSAFVRAYQDGGIEALRAKVAELAKGKNK</sequence>
<dbReference type="InterPro" id="IPR002028">
    <property type="entry name" value="Trp_synthase_suA"/>
</dbReference>
<evidence type="ECO:0000256" key="2">
    <source>
        <dbReference type="ARBA" id="ARBA00004733"/>
    </source>
</evidence>
<dbReference type="AlphaFoldDB" id="A0A6J6IRW7"/>
<dbReference type="EMBL" id="CAEZVS010000001">
    <property type="protein sequence ID" value="CAB4627320.1"/>
    <property type="molecule type" value="Genomic_DNA"/>
</dbReference>
<dbReference type="SUPFAM" id="SSF51366">
    <property type="entry name" value="Ribulose-phoshate binding barrel"/>
    <property type="match status" value="1"/>
</dbReference>
<dbReference type="HAMAP" id="MF_00131">
    <property type="entry name" value="Trp_synth_alpha"/>
    <property type="match status" value="1"/>
</dbReference>
<dbReference type="Pfam" id="PF00290">
    <property type="entry name" value="Trp_syntA"/>
    <property type="match status" value="1"/>
</dbReference>
<dbReference type="InterPro" id="IPR011060">
    <property type="entry name" value="RibuloseP-bd_barrel"/>
</dbReference>
<comment type="pathway">
    <text evidence="2">Amino-acid biosynthesis; L-tryptophan biosynthesis; L-tryptophan from chorismate: step 5/5.</text>
</comment>
<dbReference type="PANTHER" id="PTHR43406:SF1">
    <property type="entry name" value="TRYPTOPHAN SYNTHASE ALPHA CHAIN, CHLOROPLASTIC"/>
    <property type="match status" value="1"/>
</dbReference>
<dbReference type="GO" id="GO:0004834">
    <property type="term" value="F:tryptophan synthase activity"/>
    <property type="evidence" value="ECO:0007669"/>
    <property type="project" value="UniProtKB-EC"/>
</dbReference>
<gene>
    <name evidence="10" type="ORF">UFOPK2106_00019</name>
</gene>
<keyword evidence="6" id="KW-0822">Tryptophan biosynthesis</keyword>
<dbReference type="Gene3D" id="3.20.20.70">
    <property type="entry name" value="Aldolase class I"/>
    <property type="match status" value="1"/>
</dbReference>
<name>A0A6J6IRW7_9ZZZZ</name>
<dbReference type="UniPathway" id="UPA00035">
    <property type="reaction ID" value="UER00044"/>
</dbReference>
<dbReference type="GO" id="GO:0005829">
    <property type="term" value="C:cytosol"/>
    <property type="evidence" value="ECO:0007669"/>
    <property type="project" value="TreeGrafter"/>
</dbReference>
<keyword evidence="8" id="KW-0456">Lyase</keyword>
<keyword evidence="7" id="KW-0057">Aromatic amino acid biosynthesis</keyword>
<evidence type="ECO:0000256" key="3">
    <source>
        <dbReference type="ARBA" id="ARBA00011270"/>
    </source>
</evidence>
<evidence type="ECO:0000256" key="4">
    <source>
        <dbReference type="ARBA" id="ARBA00012043"/>
    </source>
</evidence>
<proteinExistence type="inferred from homology"/>
<protein>
    <recommendedName>
        <fullName evidence="4">tryptophan synthase</fullName>
        <ecNumber evidence="4">4.2.1.20</ecNumber>
    </recommendedName>
</protein>
<dbReference type="CDD" id="cd04724">
    <property type="entry name" value="Tryptophan_synthase_alpha"/>
    <property type="match status" value="1"/>
</dbReference>
<dbReference type="FunFam" id="3.20.20.70:FF:000037">
    <property type="entry name" value="Tryptophan synthase alpha chain"/>
    <property type="match status" value="1"/>
</dbReference>
<evidence type="ECO:0000256" key="8">
    <source>
        <dbReference type="ARBA" id="ARBA00023239"/>
    </source>
</evidence>
<dbReference type="PROSITE" id="PS00167">
    <property type="entry name" value="TRP_SYNTHASE_ALPHA"/>
    <property type="match status" value="1"/>
</dbReference>
<evidence type="ECO:0000256" key="6">
    <source>
        <dbReference type="ARBA" id="ARBA00022822"/>
    </source>
</evidence>
<comment type="function">
    <text evidence="1">The alpha subunit is responsible for the aldol cleavage of indoleglycerol phosphate to indole and glyceraldehyde 3-phosphate.</text>
</comment>
<evidence type="ECO:0000256" key="7">
    <source>
        <dbReference type="ARBA" id="ARBA00023141"/>
    </source>
</evidence>
<dbReference type="EC" id="4.2.1.20" evidence="4"/>
<evidence type="ECO:0000256" key="9">
    <source>
        <dbReference type="ARBA" id="ARBA00049047"/>
    </source>
</evidence>
<evidence type="ECO:0000313" key="10">
    <source>
        <dbReference type="EMBL" id="CAB4627320.1"/>
    </source>
</evidence>